<evidence type="ECO:0000256" key="7">
    <source>
        <dbReference type="ARBA" id="ARBA00022741"/>
    </source>
</evidence>
<dbReference type="Pfam" id="PF00122">
    <property type="entry name" value="E1-E2_ATPase"/>
    <property type="match status" value="1"/>
</dbReference>
<feature type="compositionally biased region" description="Basic and acidic residues" evidence="12">
    <location>
        <begin position="98"/>
        <end position="120"/>
    </location>
</feature>
<dbReference type="InterPro" id="IPR001757">
    <property type="entry name" value="P_typ_ATPase"/>
</dbReference>
<evidence type="ECO:0000256" key="11">
    <source>
        <dbReference type="ARBA" id="ARBA00023136"/>
    </source>
</evidence>
<feature type="compositionally biased region" description="Basic and acidic residues" evidence="12">
    <location>
        <begin position="702"/>
        <end position="735"/>
    </location>
</feature>
<comment type="similarity">
    <text evidence="2">Belongs to the cation transport ATPase (P-type) (TC 3.A.3) family. Type IB subfamily.</text>
</comment>
<dbReference type="PROSITE" id="PS00154">
    <property type="entry name" value="ATPASE_E1_E2"/>
    <property type="match status" value="1"/>
</dbReference>
<dbReference type="GO" id="GO:0016887">
    <property type="term" value="F:ATP hydrolysis activity"/>
    <property type="evidence" value="ECO:0007669"/>
    <property type="project" value="InterPro"/>
</dbReference>
<evidence type="ECO:0000256" key="2">
    <source>
        <dbReference type="ARBA" id="ARBA00006024"/>
    </source>
</evidence>
<dbReference type="InterPro" id="IPR008250">
    <property type="entry name" value="ATPase_P-typ_transduc_dom_A_sf"/>
</dbReference>
<dbReference type="SFLD" id="SFLDS00003">
    <property type="entry name" value="Haloacid_Dehalogenase"/>
    <property type="match status" value="1"/>
</dbReference>
<evidence type="ECO:0000256" key="10">
    <source>
        <dbReference type="ARBA" id="ARBA00022989"/>
    </source>
</evidence>
<dbReference type="Gene3D" id="3.40.1110.10">
    <property type="entry name" value="Calcium-transporting ATPase, cytoplasmic domain N"/>
    <property type="match status" value="1"/>
</dbReference>
<keyword evidence="7" id="KW-0547">Nucleotide-binding</keyword>
<dbReference type="PANTHER" id="PTHR48085:SF5">
    <property type="entry name" value="CADMIUM_ZINC-TRANSPORTING ATPASE HMA4-RELATED"/>
    <property type="match status" value="1"/>
</dbReference>
<dbReference type="InterPro" id="IPR023299">
    <property type="entry name" value="ATPase_P-typ_cyto_dom_N"/>
</dbReference>
<accession>A0AA96V5N7</accession>
<evidence type="ECO:0000313" key="15">
    <source>
        <dbReference type="EMBL" id="WNY26984.1"/>
    </source>
</evidence>
<dbReference type="PRINTS" id="PR00119">
    <property type="entry name" value="CATATPASE"/>
</dbReference>
<keyword evidence="6" id="KW-0479">Metal-binding</keyword>
<dbReference type="NCBIfam" id="TIGR01525">
    <property type="entry name" value="ATPase-IB_hvy"/>
    <property type="match status" value="1"/>
</dbReference>
<dbReference type="PRINTS" id="PR00941">
    <property type="entry name" value="CDATPASE"/>
</dbReference>
<feature type="region of interest" description="Disordered" evidence="12">
    <location>
        <begin position="702"/>
        <end position="736"/>
    </location>
</feature>
<dbReference type="GO" id="GO:0015086">
    <property type="term" value="F:cadmium ion transmembrane transporter activity"/>
    <property type="evidence" value="ECO:0007669"/>
    <property type="project" value="TreeGrafter"/>
</dbReference>
<organism evidence="15 16">
    <name type="scientific">Methanolapillus ohkumae</name>
    <dbReference type="NCBI Taxonomy" id="3028298"/>
    <lineage>
        <taxon>Archaea</taxon>
        <taxon>Methanobacteriati</taxon>
        <taxon>Methanobacteriota</taxon>
        <taxon>Stenosarchaea group</taxon>
        <taxon>Methanomicrobia</taxon>
        <taxon>Methanosarcinales</taxon>
        <taxon>Methanosarcinaceae</taxon>
        <taxon>Methanolapillus</taxon>
    </lineage>
</organism>
<evidence type="ECO:0000256" key="4">
    <source>
        <dbReference type="ARBA" id="ARBA00022553"/>
    </source>
</evidence>
<feature type="transmembrane region" description="Helical" evidence="13">
    <location>
        <begin position="801"/>
        <end position="823"/>
    </location>
</feature>
<dbReference type="PROSITE" id="PS01047">
    <property type="entry name" value="HMA_1"/>
    <property type="match status" value="1"/>
</dbReference>
<dbReference type="InterPro" id="IPR051014">
    <property type="entry name" value="Cation_Transport_ATPase_IB"/>
</dbReference>
<dbReference type="InterPro" id="IPR044492">
    <property type="entry name" value="P_typ_ATPase_HD_dom"/>
</dbReference>
<feature type="transmembrane region" description="Helical" evidence="13">
    <location>
        <begin position="415"/>
        <end position="435"/>
    </location>
</feature>
<sequence>MIQKKEYILDGLGCANCAGKIESAISKIPGITEATVNFMTATLIVLQEDSADHFLEIEKIVKSIESHVKVIEKKKGEKRPVPAGASSQKPMTCSISGDKIENQNENQNENRNENKIENKKPKADVISLGGMTSTPKKIKSAVDENTVEAVFLDETDSRPQKSKIERFFELVDKKKFVRISAGAILFLIGIALHFSHVLDSATPETSHFSYLFEFGLFVISYILVGGDVVLNAIRGISKGQVFDENFLMAIATLGAFVIGEFPESVAVMLFYQVGEFFQEAAVKKSRKSISELMNIRPDHANLKLDSGAFLRVSSQEVSVGSTILIKPGEKVPLDGKIISGESLVDTSALTGESVPRTLRPGDLVLSGSINQNKMLLVQVEKPYEDSTVSKILEMVENASSKKAPTEKFITKFSRYYTPVVVVLAALISFAPPLLLPDATLNEWVYRGLVFLVISCPCALVISIPLGYFGGIGAASKHGILVKGSNYLEGLNSVKTVVFDKTGTLTKGVFEVVQIQPENGFSKEDVLFYSAAVESFSTHPIALSIERACQKSCPLSEFKDTPVFDYTEFSGLGVKAKTDSKTIWVGNEKFMRQENINVAEFQNIHPRMKLGPNEFFAGDVQTYVFVAIDGVYAGKIIISDAVKEDSKQTISDLKKAGISEIIMLTGDKKSVGDACSTHLGIDRVYSELLPDQKVEMLEKIEREHQIGHENKNENETKSNNENKNENETKSNNENKSKNKNKIAFVGDGINDAPVLARADIGIAMGGIGSDAAIEAADVVLMHGKPSQLVTAFKISKQTIRIVWQNILFAFAVKGIFLLLGAFGIATMWEAVFADVGVTLIAVLNAARMMNFKERE</sequence>
<dbReference type="NCBIfam" id="TIGR01494">
    <property type="entry name" value="ATPase_P-type"/>
    <property type="match status" value="1"/>
</dbReference>
<feature type="transmembrane region" description="Helical" evidence="13">
    <location>
        <begin position="447"/>
        <end position="468"/>
    </location>
</feature>
<dbReference type="GO" id="GO:0019829">
    <property type="term" value="F:ATPase-coupled monoatomic cation transmembrane transporter activity"/>
    <property type="evidence" value="ECO:0007669"/>
    <property type="project" value="InterPro"/>
</dbReference>
<dbReference type="InterPro" id="IPR027256">
    <property type="entry name" value="P-typ_ATPase_IB"/>
</dbReference>
<dbReference type="Proteomes" id="UP001304970">
    <property type="component" value="Chromosome"/>
</dbReference>
<name>A0AA96V5N7_9EURY</name>
<dbReference type="Pfam" id="PF00403">
    <property type="entry name" value="HMA"/>
    <property type="match status" value="1"/>
</dbReference>
<evidence type="ECO:0000256" key="5">
    <source>
        <dbReference type="ARBA" id="ARBA00022692"/>
    </source>
</evidence>
<evidence type="ECO:0000256" key="1">
    <source>
        <dbReference type="ARBA" id="ARBA00004651"/>
    </source>
</evidence>
<dbReference type="EMBL" id="CP131061">
    <property type="protein sequence ID" value="WNY26984.1"/>
    <property type="molecule type" value="Genomic_DNA"/>
</dbReference>
<dbReference type="InterPro" id="IPR036412">
    <property type="entry name" value="HAD-like_sf"/>
</dbReference>
<dbReference type="InterPro" id="IPR059000">
    <property type="entry name" value="ATPase_P-type_domA"/>
</dbReference>
<feature type="compositionally biased region" description="Polar residues" evidence="12">
    <location>
        <begin position="85"/>
        <end position="95"/>
    </location>
</feature>
<keyword evidence="16" id="KW-1185">Reference proteome</keyword>
<keyword evidence="11 13" id="KW-0472">Membrane</keyword>
<keyword evidence="4" id="KW-0597">Phosphoprotein</keyword>
<keyword evidence="10 13" id="KW-1133">Transmembrane helix</keyword>
<dbReference type="SUPFAM" id="SSF56784">
    <property type="entry name" value="HAD-like"/>
    <property type="match status" value="1"/>
</dbReference>
<dbReference type="PANTHER" id="PTHR48085">
    <property type="entry name" value="CADMIUM/ZINC-TRANSPORTING ATPASE HMA2-RELATED"/>
    <property type="match status" value="1"/>
</dbReference>
<dbReference type="GO" id="GO:0005524">
    <property type="term" value="F:ATP binding"/>
    <property type="evidence" value="ECO:0007669"/>
    <property type="project" value="UniProtKB-KW"/>
</dbReference>
<dbReference type="Pfam" id="PF00702">
    <property type="entry name" value="Hydrolase"/>
    <property type="match status" value="1"/>
</dbReference>
<dbReference type="RefSeq" id="WP_338098452.1">
    <property type="nucleotide sequence ID" value="NZ_CP131061.1"/>
</dbReference>
<dbReference type="SFLD" id="SFLDF00027">
    <property type="entry name" value="p-type_atpase"/>
    <property type="match status" value="1"/>
</dbReference>
<keyword evidence="3" id="KW-1003">Cell membrane</keyword>
<evidence type="ECO:0000256" key="13">
    <source>
        <dbReference type="SAM" id="Phobius"/>
    </source>
</evidence>
<protein>
    <submittedName>
        <fullName evidence="15">Potassium-transporting ATPase ATP-binding subunit</fullName>
    </submittedName>
</protein>
<dbReference type="InterPro" id="IPR023298">
    <property type="entry name" value="ATPase_P-typ_TM_dom_sf"/>
</dbReference>
<dbReference type="InterPro" id="IPR017969">
    <property type="entry name" value="Heavy-metal-associated_CS"/>
</dbReference>
<feature type="transmembrane region" description="Helical" evidence="13">
    <location>
        <begin position="210"/>
        <end position="230"/>
    </location>
</feature>
<dbReference type="Gene3D" id="2.70.150.10">
    <property type="entry name" value="Calcium-transporting ATPase, cytoplasmic transduction domain A"/>
    <property type="match status" value="1"/>
</dbReference>
<dbReference type="PROSITE" id="PS50846">
    <property type="entry name" value="HMA_2"/>
    <property type="match status" value="1"/>
</dbReference>
<dbReference type="GeneID" id="89228185"/>
<dbReference type="InterPro" id="IPR036163">
    <property type="entry name" value="HMA_dom_sf"/>
</dbReference>
<dbReference type="GO" id="GO:0046872">
    <property type="term" value="F:metal ion binding"/>
    <property type="evidence" value="ECO:0007669"/>
    <property type="project" value="UniProtKB-KW"/>
</dbReference>
<feature type="region of interest" description="Disordered" evidence="12">
    <location>
        <begin position="75"/>
        <end position="120"/>
    </location>
</feature>
<dbReference type="Gene3D" id="3.40.50.1000">
    <property type="entry name" value="HAD superfamily/HAD-like"/>
    <property type="match status" value="2"/>
</dbReference>
<dbReference type="InterPro" id="IPR006121">
    <property type="entry name" value="HMA_dom"/>
</dbReference>
<dbReference type="Gene3D" id="3.30.70.100">
    <property type="match status" value="1"/>
</dbReference>
<keyword evidence="9" id="KW-1278">Translocase</keyword>
<dbReference type="GO" id="GO:0005886">
    <property type="term" value="C:plasma membrane"/>
    <property type="evidence" value="ECO:0007669"/>
    <property type="project" value="UniProtKB-SubCell"/>
</dbReference>
<evidence type="ECO:0000313" key="16">
    <source>
        <dbReference type="Proteomes" id="UP001304970"/>
    </source>
</evidence>
<gene>
    <name evidence="15" type="primary">kdpB</name>
    <name evidence="15" type="ORF">MsAm2_07670</name>
</gene>
<feature type="transmembrane region" description="Helical" evidence="13">
    <location>
        <begin position="176"/>
        <end position="198"/>
    </location>
</feature>
<dbReference type="InterPro" id="IPR023214">
    <property type="entry name" value="HAD_sf"/>
</dbReference>
<proteinExistence type="inferred from homology"/>
<evidence type="ECO:0000256" key="3">
    <source>
        <dbReference type="ARBA" id="ARBA00022475"/>
    </source>
</evidence>
<dbReference type="SUPFAM" id="SSF81653">
    <property type="entry name" value="Calcium ATPase, transduction domain A"/>
    <property type="match status" value="1"/>
</dbReference>
<evidence type="ECO:0000256" key="12">
    <source>
        <dbReference type="SAM" id="MobiDB-lite"/>
    </source>
</evidence>
<dbReference type="SFLD" id="SFLDG00002">
    <property type="entry name" value="C1.7:_P-type_atpase_like"/>
    <property type="match status" value="1"/>
</dbReference>
<dbReference type="InterPro" id="IPR018303">
    <property type="entry name" value="ATPase_P-typ_P_site"/>
</dbReference>
<feature type="domain" description="HMA" evidence="14">
    <location>
        <begin position="3"/>
        <end position="72"/>
    </location>
</feature>
<keyword evidence="8 15" id="KW-0067">ATP-binding</keyword>
<evidence type="ECO:0000259" key="14">
    <source>
        <dbReference type="PROSITE" id="PS50846"/>
    </source>
</evidence>
<comment type="subcellular location">
    <subcellularLocation>
        <location evidence="1">Cell membrane</location>
        <topology evidence="1">Multi-pass membrane protein</topology>
    </subcellularLocation>
</comment>
<dbReference type="AlphaFoldDB" id="A0AA96V5N7"/>
<dbReference type="SUPFAM" id="SSF55008">
    <property type="entry name" value="HMA, heavy metal-associated domain"/>
    <property type="match status" value="1"/>
</dbReference>
<evidence type="ECO:0000256" key="9">
    <source>
        <dbReference type="ARBA" id="ARBA00022967"/>
    </source>
</evidence>
<dbReference type="SUPFAM" id="SSF81665">
    <property type="entry name" value="Calcium ATPase, transmembrane domain M"/>
    <property type="match status" value="1"/>
</dbReference>
<evidence type="ECO:0000256" key="8">
    <source>
        <dbReference type="ARBA" id="ARBA00022840"/>
    </source>
</evidence>
<reference evidence="15 16" key="1">
    <citation type="submission" date="2023-07" db="EMBL/GenBank/DDBJ databases">
        <title>Closed genome sequence of Methanosarcinaceae archaeon Am2.</title>
        <authorList>
            <person name="Poehlein A."/>
            <person name="Protasov E."/>
            <person name="Platt K."/>
            <person name="Reeh H."/>
            <person name="Daniel R."/>
            <person name="Brune A."/>
        </authorList>
    </citation>
    <scope>NUCLEOTIDE SEQUENCE [LARGE SCALE GENOMIC DNA]</scope>
    <source>
        <strain evidence="15 16">Am2</strain>
    </source>
</reference>
<dbReference type="FunFam" id="2.70.150.10:FF:000002">
    <property type="entry name" value="Copper-transporting ATPase 1, putative"/>
    <property type="match status" value="1"/>
</dbReference>
<dbReference type="CDD" id="cd07548">
    <property type="entry name" value="P-type_ATPase-Cd_Zn_Co_like"/>
    <property type="match status" value="1"/>
</dbReference>
<dbReference type="CDD" id="cd00371">
    <property type="entry name" value="HMA"/>
    <property type="match status" value="1"/>
</dbReference>
<feature type="transmembrane region" description="Helical" evidence="13">
    <location>
        <begin position="829"/>
        <end position="845"/>
    </location>
</feature>
<evidence type="ECO:0000256" key="6">
    <source>
        <dbReference type="ARBA" id="ARBA00022723"/>
    </source>
</evidence>
<keyword evidence="5 13" id="KW-0812">Transmembrane</keyword>